<comment type="caution">
    <text evidence="1">The sequence shown here is derived from an EMBL/GenBank/DDBJ whole genome shotgun (WGS) entry which is preliminary data.</text>
</comment>
<proteinExistence type="predicted"/>
<evidence type="ECO:0000313" key="1">
    <source>
        <dbReference type="EMBL" id="RTJ77977.1"/>
    </source>
</evidence>
<gene>
    <name evidence="1" type="ORF">C3H57_09745</name>
</gene>
<reference evidence="1 2" key="1">
    <citation type="journal article" date="2019" name="Appl. Environ. Microbiol.">
        <title>Population genetics and characterization of Campylobacter jejuni isolates in western jackdaws and game birds in Finland.</title>
        <authorList>
            <person name="Kovanen S."/>
            <person name="Rossi M."/>
            <person name="Pohja-Mykra M."/>
            <person name="Nieminen T."/>
            <person name="Raunio-Saarnisto M."/>
            <person name="Sauvala M."/>
            <person name="Fredriksson-Ahomaa M."/>
            <person name="Hanninen M.L."/>
            <person name="Kivisto R."/>
        </authorList>
    </citation>
    <scope>NUCLEOTIDE SEQUENCE [LARGE SCALE GENOMIC DNA]</scope>
    <source>
        <strain evidence="1 2">CB313</strain>
    </source>
</reference>
<dbReference type="Proteomes" id="UP000288507">
    <property type="component" value="Unassembled WGS sequence"/>
</dbReference>
<dbReference type="EMBL" id="PRBV01000025">
    <property type="protein sequence ID" value="RTJ77977.1"/>
    <property type="molecule type" value="Genomic_DNA"/>
</dbReference>
<evidence type="ECO:0000313" key="2">
    <source>
        <dbReference type="Proteomes" id="UP000288507"/>
    </source>
</evidence>
<dbReference type="AlphaFoldDB" id="A0A431EA65"/>
<sequence length="73" mass="7832">MLGNGSYKGILTNTDNATVSGNYNFTRNVSSAPQPTLAQHLANKSYVDQAIASSESRLTKKIEESRGGELLSQ</sequence>
<accession>A0A431EA65</accession>
<organism evidence="1 2">
    <name type="scientific">Campylobacter jejuni</name>
    <dbReference type="NCBI Taxonomy" id="197"/>
    <lineage>
        <taxon>Bacteria</taxon>
        <taxon>Pseudomonadati</taxon>
        <taxon>Campylobacterota</taxon>
        <taxon>Epsilonproteobacteria</taxon>
        <taxon>Campylobacterales</taxon>
        <taxon>Campylobacteraceae</taxon>
        <taxon>Campylobacter</taxon>
    </lineage>
</organism>
<name>A0A431EA65_CAMJU</name>
<protein>
    <submittedName>
        <fullName evidence="1">Uncharacterized protein</fullName>
    </submittedName>
</protein>